<dbReference type="PRINTS" id="PR00420">
    <property type="entry name" value="RNGMNOXGNASE"/>
</dbReference>
<gene>
    <name evidence="6" type="ORF">KSX_88750</name>
</gene>
<dbReference type="GO" id="GO:0071949">
    <property type="term" value="F:FAD binding"/>
    <property type="evidence" value="ECO:0007669"/>
    <property type="project" value="InterPro"/>
</dbReference>
<dbReference type="InterPro" id="IPR036188">
    <property type="entry name" value="FAD/NAD-bd_sf"/>
</dbReference>
<dbReference type="Gene3D" id="3.40.30.120">
    <property type="match status" value="1"/>
</dbReference>
<keyword evidence="6" id="KW-0560">Oxidoreductase</keyword>
<keyword evidence="3" id="KW-0274">FAD</keyword>
<accession>A0A8J3MVU2</accession>
<feature type="domain" description="FAD-binding" evidence="5">
    <location>
        <begin position="13"/>
        <end position="376"/>
    </location>
</feature>
<evidence type="ECO:0000256" key="3">
    <source>
        <dbReference type="ARBA" id="ARBA00022827"/>
    </source>
</evidence>
<keyword evidence="6" id="KW-0503">Monooxygenase</keyword>
<dbReference type="Proteomes" id="UP000612362">
    <property type="component" value="Unassembled WGS sequence"/>
</dbReference>
<dbReference type="Pfam" id="PF01494">
    <property type="entry name" value="FAD_binding_3"/>
    <property type="match status" value="1"/>
</dbReference>
<comment type="caution">
    <text evidence="6">The sequence shown here is derived from an EMBL/GenBank/DDBJ whole genome shotgun (WGS) entry which is preliminary data.</text>
</comment>
<evidence type="ECO:0000256" key="2">
    <source>
        <dbReference type="ARBA" id="ARBA00022630"/>
    </source>
</evidence>
<dbReference type="Gene3D" id="3.30.9.10">
    <property type="entry name" value="D-Amino Acid Oxidase, subunit A, domain 2"/>
    <property type="match status" value="1"/>
</dbReference>
<keyword evidence="7" id="KW-1185">Reference proteome</keyword>
<sequence>MNDEMSTTHEIQVPVLIVGGALVGLSMSLFLAWQGVPSLLVEKHSAPARLPRARGHNARTMELFRMLGLEETLRAAQSPMAENRGIMRVESLAGCELARLDEGGQGDFSAFTPTTGCIISQEQLEPLLVEHARRLGGDIRFNTEMISFKQDEAGVCAVIRERSTGRTRRVRAHYLIAADGSHSSIREVLGIQTQRSGGVSHSLDMVFEADLHEALRGRHIFMYYVSNPRLPDGLGGLMPLDNQRRWSFGTPIHPERGEQRENLTDERCIELIRIATGVPDLEVELLPVYPWDSTKVGIWELQARHAERYRQERVFLVGDAAHAILPAGGFGATTGIQDAFNLSWKLALVLSRKADSRLLDSYEEERLPIGKLTVEQTLLRTSYRTGIGERTFLDDAEMIFGYRYQSLAVLSESTTPRASLTQHPKVLCGEPGTRAPHLMLQRKGEYISTIDLCGGKWSLLVGAQEAGWNEAAHHVAQEMGFVIAVHSIGAQAEWRDIEGRFEECYGIGATGAALIRPDGFVAWRSSGRVNHPPRQLKQAAASLLGR</sequence>
<keyword evidence="4" id="KW-1133">Transmembrane helix</keyword>
<feature type="transmembrane region" description="Helical" evidence="4">
    <location>
        <begin position="12"/>
        <end position="33"/>
    </location>
</feature>
<dbReference type="GO" id="GO:0016709">
    <property type="term" value="F:oxidoreductase activity, acting on paired donors, with incorporation or reduction of molecular oxygen, NAD(P)H as one donor, and incorporation of one atom of oxygen"/>
    <property type="evidence" value="ECO:0007669"/>
    <property type="project" value="UniProtKB-ARBA"/>
</dbReference>
<evidence type="ECO:0000313" key="6">
    <source>
        <dbReference type="EMBL" id="GHO50712.1"/>
    </source>
</evidence>
<evidence type="ECO:0000259" key="5">
    <source>
        <dbReference type="Pfam" id="PF01494"/>
    </source>
</evidence>
<dbReference type="PANTHER" id="PTHR43004">
    <property type="entry name" value="TRK SYSTEM POTASSIUM UPTAKE PROTEIN"/>
    <property type="match status" value="1"/>
</dbReference>
<dbReference type="Gene3D" id="3.50.50.60">
    <property type="entry name" value="FAD/NAD(P)-binding domain"/>
    <property type="match status" value="1"/>
</dbReference>
<dbReference type="InterPro" id="IPR002938">
    <property type="entry name" value="FAD-bd"/>
</dbReference>
<dbReference type="Pfam" id="PF21274">
    <property type="entry name" value="Rng_hyd_C"/>
    <property type="match status" value="1"/>
</dbReference>
<reference evidence="6" key="1">
    <citation type="submission" date="2020-10" db="EMBL/GenBank/DDBJ databases">
        <title>Taxonomic study of unclassified bacteria belonging to the class Ktedonobacteria.</title>
        <authorList>
            <person name="Yabe S."/>
            <person name="Wang C.M."/>
            <person name="Zheng Y."/>
            <person name="Sakai Y."/>
            <person name="Cavaletti L."/>
            <person name="Monciardini P."/>
            <person name="Donadio S."/>
        </authorList>
    </citation>
    <scope>NUCLEOTIDE SEQUENCE</scope>
    <source>
        <strain evidence="6">SOSP1-1</strain>
    </source>
</reference>
<evidence type="ECO:0000256" key="1">
    <source>
        <dbReference type="ARBA" id="ARBA00001974"/>
    </source>
</evidence>
<keyword evidence="2" id="KW-0285">Flavoprotein</keyword>
<comment type="cofactor">
    <cofactor evidence="1">
        <name>FAD</name>
        <dbReference type="ChEBI" id="CHEBI:57692"/>
    </cofactor>
</comment>
<dbReference type="PANTHER" id="PTHR43004:SF19">
    <property type="entry name" value="BINDING MONOOXYGENASE, PUTATIVE (JCVI)-RELATED"/>
    <property type="match status" value="1"/>
</dbReference>
<keyword evidence="4" id="KW-0472">Membrane</keyword>
<dbReference type="AlphaFoldDB" id="A0A8J3MVU2"/>
<protein>
    <submittedName>
        <fullName evidence="6">FAD-binding monooxygenase</fullName>
    </submittedName>
</protein>
<dbReference type="EMBL" id="BNJF01000009">
    <property type="protein sequence ID" value="GHO50712.1"/>
    <property type="molecule type" value="Genomic_DNA"/>
</dbReference>
<keyword evidence="4" id="KW-0812">Transmembrane</keyword>
<evidence type="ECO:0000256" key="4">
    <source>
        <dbReference type="SAM" id="Phobius"/>
    </source>
</evidence>
<dbReference type="InterPro" id="IPR050641">
    <property type="entry name" value="RIFMO-like"/>
</dbReference>
<organism evidence="6 7">
    <name type="scientific">Ktedonospora formicarum</name>
    <dbReference type="NCBI Taxonomy" id="2778364"/>
    <lineage>
        <taxon>Bacteria</taxon>
        <taxon>Bacillati</taxon>
        <taxon>Chloroflexota</taxon>
        <taxon>Ktedonobacteria</taxon>
        <taxon>Ktedonobacterales</taxon>
        <taxon>Ktedonobacteraceae</taxon>
        <taxon>Ktedonospora</taxon>
    </lineage>
</organism>
<proteinExistence type="predicted"/>
<dbReference type="SUPFAM" id="SSF51905">
    <property type="entry name" value="FAD/NAD(P)-binding domain"/>
    <property type="match status" value="1"/>
</dbReference>
<dbReference type="RefSeq" id="WP_220199688.1">
    <property type="nucleotide sequence ID" value="NZ_BNJF01000009.1"/>
</dbReference>
<name>A0A8J3MVU2_9CHLR</name>
<evidence type="ECO:0000313" key="7">
    <source>
        <dbReference type="Proteomes" id="UP000612362"/>
    </source>
</evidence>